<feature type="compositionally biased region" description="Polar residues" evidence="1">
    <location>
        <begin position="669"/>
        <end position="683"/>
    </location>
</feature>
<comment type="caution">
    <text evidence="3">The sequence shown here is derived from an EMBL/GenBank/DDBJ whole genome shotgun (WGS) entry which is preliminary data.</text>
</comment>
<dbReference type="EMBL" id="QOIP01000010">
    <property type="protein sequence ID" value="RLU17378.1"/>
    <property type="molecule type" value="Genomic_DNA"/>
</dbReference>
<feature type="compositionally biased region" description="Basic and acidic residues" evidence="1">
    <location>
        <begin position="320"/>
        <end position="352"/>
    </location>
</feature>
<proteinExistence type="predicted"/>
<feature type="region of interest" description="Disordered" evidence="1">
    <location>
        <begin position="637"/>
        <end position="694"/>
    </location>
</feature>
<feature type="region of interest" description="Disordered" evidence="1">
    <location>
        <begin position="319"/>
        <end position="402"/>
    </location>
</feature>
<reference evidence="3 4" key="1">
    <citation type="journal article" date="2018" name="Genome Res.">
        <title>The genomic architecture and molecular evolution of ant odorant receptors.</title>
        <authorList>
            <person name="McKenzie S.K."/>
            <person name="Kronauer D.J.C."/>
        </authorList>
    </citation>
    <scope>NUCLEOTIDE SEQUENCE [LARGE SCALE GENOMIC DNA]</scope>
    <source>
        <strain evidence="3">Clonal line C1</strain>
    </source>
</reference>
<gene>
    <name evidence="3" type="ORF">DMN91_009613</name>
</gene>
<organism evidence="3 4">
    <name type="scientific">Ooceraea biroi</name>
    <name type="common">Clonal raider ant</name>
    <name type="synonym">Cerapachys biroi</name>
    <dbReference type="NCBI Taxonomy" id="2015173"/>
    <lineage>
        <taxon>Eukaryota</taxon>
        <taxon>Metazoa</taxon>
        <taxon>Ecdysozoa</taxon>
        <taxon>Arthropoda</taxon>
        <taxon>Hexapoda</taxon>
        <taxon>Insecta</taxon>
        <taxon>Pterygota</taxon>
        <taxon>Neoptera</taxon>
        <taxon>Endopterygota</taxon>
        <taxon>Hymenoptera</taxon>
        <taxon>Apocrita</taxon>
        <taxon>Aculeata</taxon>
        <taxon>Formicoidea</taxon>
        <taxon>Formicidae</taxon>
        <taxon>Dorylinae</taxon>
        <taxon>Ooceraea</taxon>
    </lineage>
</organism>
<feature type="signal peptide" evidence="2">
    <location>
        <begin position="1"/>
        <end position="29"/>
    </location>
</feature>
<sequence>MDYSPTSPFIRRSYLIILAIAVSTGNAKSSSCCPCRLVADCPSVVQVTYWGGLPVLSPCKSPEMIRCCVALRRASAHDPCKDAKDFKEYDEYDDPESATTVVGPQPLVLSEDSITKMNNPAEESTPVTFLYPASIKTTEHSSFPAGNTDYKAQSAVESNDESEESLSDPRQLIDEATSFASTTTINRRSHHRRTRGLRPTANAEIKTDNDTWNVVNLDINNRDVTEIPSEFGVSVNWTGTHHGKRSMVSSPPKDLPATLADSFEQKTSSETFLALDRISTQSIDKNTATANGVPGAPRSYGDAVFTAVKMGLPYFSAGDARGENDEQEHARKCVDRAQNESRQKPSKDRRESISSVGSITSVRRRSDPLQAVKRVKRLSVSVAPSALRKNNSKTNNTEHPEKNKNVRNMEKAEYKNKTIEKQAQTVQPLLPFPSPELKIKADGKGSSTDVNATVETTTLAVPASRIRFPPKVLKPMKFIPREREHKSANGTKFEFKEYLTGYFHRFYEARKQLRSIIEEKAKCERRKTHRPTLVYWKKDETSKQNATLKNETENYPSNTKPVSVSKVNNSIDSGSKTSSVSNSKTLENKILASSTETFNVSEINSIDFNGKNLSASNSPKSQEEILASTIKTSNISEINNSTNSLDRNNSPTSNSSRTNSQNEILASEEATSYLNTSSVSSQKAVRKPMQTETNTNSSVALVFAKSLNVLSKEVAQKVDEHHLEQSMQSNVEKDKNKMIRRSVLTLNHETL</sequence>
<dbReference type="Proteomes" id="UP000279307">
    <property type="component" value="Chromosome 10"/>
</dbReference>
<protein>
    <submittedName>
        <fullName evidence="3">Uncharacterized protein</fullName>
    </submittedName>
</protein>
<keyword evidence="2" id="KW-0732">Signal</keyword>
<dbReference type="AlphaFoldDB" id="A0A3L8DBU9"/>
<feature type="region of interest" description="Disordered" evidence="1">
    <location>
        <begin position="543"/>
        <end position="581"/>
    </location>
</feature>
<feature type="compositionally biased region" description="Low complexity" evidence="1">
    <location>
        <begin position="637"/>
        <end position="662"/>
    </location>
</feature>
<evidence type="ECO:0000313" key="4">
    <source>
        <dbReference type="Proteomes" id="UP000279307"/>
    </source>
</evidence>
<evidence type="ECO:0000313" key="3">
    <source>
        <dbReference type="EMBL" id="RLU17378.1"/>
    </source>
</evidence>
<dbReference type="OrthoDB" id="7549005at2759"/>
<accession>A0A3L8DBU9</accession>
<feature type="region of interest" description="Disordered" evidence="1">
    <location>
        <begin position="140"/>
        <end position="204"/>
    </location>
</feature>
<evidence type="ECO:0000256" key="1">
    <source>
        <dbReference type="SAM" id="MobiDB-lite"/>
    </source>
</evidence>
<feature type="compositionally biased region" description="Basic residues" evidence="1">
    <location>
        <begin position="187"/>
        <end position="196"/>
    </location>
</feature>
<evidence type="ECO:0000256" key="2">
    <source>
        <dbReference type="SAM" id="SignalP"/>
    </source>
</evidence>
<feature type="compositionally biased region" description="Polar residues" evidence="1">
    <location>
        <begin position="543"/>
        <end position="572"/>
    </location>
</feature>
<feature type="chain" id="PRO_5018150241" evidence="2">
    <location>
        <begin position="30"/>
        <end position="751"/>
    </location>
</feature>
<name>A0A3L8DBU9_OOCBI</name>